<reference evidence="2" key="1">
    <citation type="submission" date="2022-11" db="EMBL/GenBank/DDBJ databases">
        <authorList>
            <person name="Kikuchi T."/>
        </authorList>
    </citation>
    <scope>NUCLEOTIDE SEQUENCE</scope>
    <source>
        <strain evidence="2">PS1010</strain>
    </source>
</reference>
<dbReference type="AlphaFoldDB" id="A0A9P1I8R1"/>
<accession>A0A9P1I8R1</accession>
<evidence type="ECO:0000313" key="2">
    <source>
        <dbReference type="EMBL" id="CAI5440714.1"/>
    </source>
</evidence>
<dbReference type="EMBL" id="CANHGI010000002">
    <property type="protein sequence ID" value="CAI5440714.1"/>
    <property type="molecule type" value="Genomic_DNA"/>
</dbReference>
<gene>
    <name evidence="2" type="ORF">CAMP_LOCUS3351</name>
</gene>
<keyword evidence="3" id="KW-1185">Reference proteome</keyword>
<feature type="transmembrane region" description="Helical" evidence="1">
    <location>
        <begin position="12"/>
        <end position="30"/>
    </location>
</feature>
<sequence length="157" mass="17935">MPLNFARFKQFPEVIKFFTLILTFFLMFLMETIQFQPPGTSMIWFTMTISIIFDIFTIALLLKEFDSSVMALRMLPYAALECTCSILIVVFYILSATLSISSEEVTDDFGFLIAAVVCLFIALSYLLNLVLNIRKWVYGAHLANPPNVYDYPSYGSD</sequence>
<dbReference type="Proteomes" id="UP001152747">
    <property type="component" value="Unassembled WGS sequence"/>
</dbReference>
<evidence type="ECO:0008006" key="4">
    <source>
        <dbReference type="Google" id="ProtNLM"/>
    </source>
</evidence>
<feature type="transmembrane region" description="Helical" evidence="1">
    <location>
        <begin position="109"/>
        <end position="131"/>
    </location>
</feature>
<organism evidence="2 3">
    <name type="scientific">Caenorhabditis angaria</name>
    <dbReference type="NCBI Taxonomy" id="860376"/>
    <lineage>
        <taxon>Eukaryota</taxon>
        <taxon>Metazoa</taxon>
        <taxon>Ecdysozoa</taxon>
        <taxon>Nematoda</taxon>
        <taxon>Chromadorea</taxon>
        <taxon>Rhabditida</taxon>
        <taxon>Rhabditina</taxon>
        <taxon>Rhabditomorpha</taxon>
        <taxon>Rhabditoidea</taxon>
        <taxon>Rhabditidae</taxon>
        <taxon>Peloderinae</taxon>
        <taxon>Caenorhabditis</taxon>
    </lineage>
</organism>
<feature type="transmembrane region" description="Helical" evidence="1">
    <location>
        <begin position="74"/>
        <end position="94"/>
    </location>
</feature>
<protein>
    <recommendedName>
        <fullName evidence="4">MARVEL domain-containing protein</fullName>
    </recommendedName>
</protein>
<evidence type="ECO:0000313" key="3">
    <source>
        <dbReference type="Proteomes" id="UP001152747"/>
    </source>
</evidence>
<proteinExistence type="predicted"/>
<name>A0A9P1I8R1_9PELO</name>
<keyword evidence="1" id="KW-0812">Transmembrane</keyword>
<evidence type="ECO:0000256" key="1">
    <source>
        <dbReference type="SAM" id="Phobius"/>
    </source>
</evidence>
<keyword evidence="1" id="KW-0472">Membrane</keyword>
<dbReference type="OrthoDB" id="5802115at2759"/>
<comment type="caution">
    <text evidence="2">The sequence shown here is derived from an EMBL/GenBank/DDBJ whole genome shotgun (WGS) entry which is preliminary data.</text>
</comment>
<feature type="transmembrane region" description="Helical" evidence="1">
    <location>
        <begin position="42"/>
        <end position="62"/>
    </location>
</feature>
<keyword evidence="1" id="KW-1133">Transmembrane helix</keyword>